<feature type="domain" description="BAH" evidence="1">
    <location>
        <begin position="57"/>
        <end position="113"/>
    </location>
</feature>
<dbReference type="PANTHER" id="PTHR12505">
    <property type="entry name" value="PHD FINGER TRANSCRIPTION FACTOR"/>
    <property type="match status" value="1"/>
</dbReference>
<sequence length="113" mass="13132">KSKKIRDRQESCESRSKMTAFLPARQLWSWSGKGYRRPRAKGRSRKQFFKAIQRGKESITVGDSAVFLSTGRPDRPYIGRIEAMWESCGKMVVKVKWFYHPEETTGCPTLKFP</sequence>
<dbReference type="OrthoDB" id="6426227at2759"/>
<dbReference type="EMBL" id="VTPC01046719">
    <property type="protein sequence ID" value="KAF2890771.1"/>
    <property type="molecule type" value="Genomic_DNA"/>
</dbReference>
<protein>
    <recommendedName>
        <fullName evidence="1">BAH domain-containing protein</fullName>
    </recommendedName>
</protein>
<dbReference type="InterPro" id="IPR001025">
    <property type="entry name" value="BAH_dom"/>
</dbReference>
<evidence type="ECO:0000259" key="1">
    <source>
        <dbReference type="PROSITE" id="PS51038"/>
    </source>
</evidence>
<dbReference type="PROSITE" id="PS51038">
    <property type="entry name" value="BAH"/>
    <property type="match status" value="1"/>
</dbReference>
<organism evidence="2 3">
    <name type="scientific">Ignelater luminosus</name>
    <name type="common">Cucubano</name>
    <name type="synonym">Pyrophorus luminosus</name>
    <dbReference type="NCBI Taxonomy" id="2038154"/>
    <lineage>
        <taxon>Eukaryota</taxon>
        <taxon>Metazoa</taxon>
        <taxon>Ecdysozoa</taxon>
        <taxon>Arthropoda</taxon>
        <taxon>Hexapoda</taxon>
        <taxon>Insecta</taxon>
        <taxon>Pterygota</taxon>
        <taxon>Neoptera</taxon>
        <taxon>Endopterygota</taxon>
        <taxon>Coleoptera</taxon>
        <taxon>Polyphaga</taxon>
        <taxon>Elateriformia</taxon>
        <taxon>Elateroidea</taxon>
        <taxon>Elateridae</taxon>
        <taxon>Agrypninae</taxon>
        <taxon>Pyrophorini</taxon>
        <taxon>Ignelater</taxon>
    </lineage>
</organism>
<dbReference type="InterPro" id="IPR052429">
    <property type="entry name" value="BAH_domain_protein"/>
</dbReference>
<comment type="caution">
    <text evidence="2">The sequence shown here is derived from an EMBL/GenBank/DDBJ whole genome shotgun (WGS) entry which is preliminary data.</text>
</comment>
<proteinExistence type="predicted"/>
<dbReference type="GO" id="GO:0003682">
    <property type="term" value="F:chromatin binding"/>
    <property type="evidence" value="ECO:0007669"/>
    <property type="project" value="InterPro"/>
</dbReference>
<feature type="non-terminal residue" evidence="2">
    <location>
        <position position="113"/>
    </location>
</feature>
<accession>A0A8K0CT40</accession>
<reference evidence="2" key="1">
    <citation type="submission" date="2019-08" db="EMBL/GenBank/DDBJ databases">
        <title>The genome of the North American firefly Photinus pyralis.</title>
        <authorList>
            <consortium name="Photinus pyralis genome working group"/>
            <person name="Fallon T.R."/>
            <person name="Sander Lower S.E."/>
            <person name="Weng J.-K."/>
        </authorList>
    </citation>
    <scope>NUCLEOTIDE SEQUENCE</scope>
    <source>
        <strain evidence="2">TRF0915ILg1</strain>
        <tissue evidence="2">Whole body</tissue>
    </source>
</reference>
<evidence type="ECO:0000313" key="3">
    <source>
        <dbReference type="Proteomes" id="UP000801492"/>
    </source>
</evidence>
<keyword evidence="3" id="KW-1185">Reference proteome</keyword>
<dbReference type="InterPro" id="IPR043151">
    <property type="entry name" value="BAH_sf"/>
</dbReference>
<dbReference type="AlphaFoldDB" id="A0A8K0CT40"/>
<dbReference type="Proteomes" id="UP000801492">
    <property type="component" value="Unassembled WGS sequence"/>
</dbReference>
<gene>
    <name evidence="2" type="ORF">ILUMI_15402</name>
</gene>
<name>A0A8K0CT40_IGNLU</name>
<dbReference type="Pfam" id="PF01426">
    <property type="entry name" value="BAH"/>
    <property type="match status" value="1"/>
</dbReference>
<dbReference type="PANTHER" id="PTHR12505:SF24">
    <property type="entry name" value="PROTEIN WINGED EYE"/>
    <property type="match status" value="1"/>
</dbReference>
<evidence type="ECO:0000313" key="2">
    <source>
        <dbReference type="EMBL" id="KAF2890771.1"/>
    </source>
</evidence>
<feature type="non-terminal residue" evidence="2">
    <location>
        <position position="1"/>
    </location>
</feature>
<dbReference type="Gene3D" id="2.30.30.490">
    <property type="match status" value="1"/>
</dbReference>